<sequence>MSLADLLPLLCLAFTAFIFNTSEFIPVGLLTDIASSFALTEAQTGMMISIYAWGVMILSVPLMVFASRYDYRRILLGVIGIFLIGQIGSALAPTFALLIAARLIVASAHAVFWSVATPAASQIAGPKYSSLALSMVASGSSVAMVLGMPLGRAIGLALGWRMTFTSVAIASFVALIGLTATVPKMEKGEPFRVRALPQLFRNPALAALYIMTILGATGYYVGYSYIEPFLQQIGGLPANLITIALTVFGLAGICGSVLFSLCFDSHRVRFIHVVLAGLAAALLLLATAYFGFVAALIICALWGISATCFNISFQSEVIRDTPPDVSAVAMAIFSGLFNLGIGCGSFIGGLVTTGVGIGAVGFVGALFAFFAFVVSCFTISDTKTQPTRLS</sequence>
<name>A0A9D1HXY4_9ACTN</name>
<feature type="transmembrane region" description="Helical" evidence="6">
    <location>
        <begin position="48"/>
        <end position="67"/>
    </location>
</feature>
<dbReference type="CDD" id="cd17324">
    <property type="entry name" value="MFS_NepI_like"/>
    <property type="match status" value="1"/>
</dbReference>
<dbReference type="InterPro" id="IPR050189">
    <property type="entry name" value="MFS_Efflux_Transporters"/>
</dbReference>
<proteinExistence type="predicted"/>
<dbReference type="InterPro" id="IPR036259">
    <property type="entry name" value="MFS_trans_sf"/>
</dbReference>
<feature type="transmembrane region" description="Helical" evidence="6">
    <location>
        <begin position="357"/>
        <end position="379"/>
    </location>
</feature>
<dbReference type="SUPFAM" id="SSF103473">
    <property type="entry name" value="MFS general substrate transporter"/>
    <property type="match status" value="1"/>
</dbReference>
<keyword evidence="2" id="KW-1003">Cell membrane</keyword>
<feature type="transmembrane region" description="Helical" evidence="6">
    <location>
        <begin position="162"/>
        <end position="183"/>
    </location>
</feature>
<dbReference type="PROSITE" id="PS50850">
    <property type="entry name" value="MFS"/>
    <property type="match status" value="1"/>
</dbReference>
<feature type="transmembrane region" description="Helical" evidence="6">
    <location>
        <begin position="204"/>
        <end position="226"/>
    </location>
</feature>
<evidence type="ECO:0000313" key="9">
    <source>
        <dbReference type="Proteomes" id="UP000824078"/>
    </source>
</evidence>
<feature type="transmembrane region" description="Helical" evidence="6">
    <location>
        <begin position="270"/>
        <end position="286"/>
    </location>
</feature>
<feature type="transmembrane region" description="Helical" evidence="6">
    <location>
        <begin position="128"/>
        <end position="150"/>
    </location>
</feature>
<evidence type="ECO:0000313" key="8">
    <source>
        <dbReference type="EMBL" id="HIU24751.1"/>
    </source>
</evidence>
<dbReference type="Gene3D" id="1.20.1250.20">
    <property type="entry name" value="MFS general substrate transporter like domains"/>
    <property type="match status" value="1"/>
</dbReference>
<organism evidence="8 9">
    <name type="scientific">Candidatus Coprovicinus avistercoris</name>
    <dbReference type="NCBI Taxonomy" id="2840754"/>
    <lineage>
        <taxon>Bacteria</taxon>
        <taxon>Bacillati</taxon>
        <taxon>Actinomycetota</taxon>
        <taxon>Coriobacteriia</taxon>
        <taxon>Coriobacteriales</taxon>
        <taxon>Coriobacteriaceae</taxon>
        <taxon>Coriobacteriaceae incertae sedis</taxon>
        <taxon>Candidatus Coprovicinus</taxon>
    </lineage>
</organism>
<dbReference type="PANTHER" id="PTHR43124">
    <property type="entry name" value="PURINE EFFLUX PUMP PBUE"/>
    <property type="match status" value="1"/>
</dbReference>
<evidence type="ECO:0000256" key="4">
    <source>
        <dbReference type="ARBA" id="ARBA00022989"/>
    </source>
</evidence>
<comment type="caution">
    <text evidence="8">The sequence shown here is derived from an EMBL/GenBank/DDBJ whole genome shotgun (WGS) entry which is preliminary data.</text>
</comment>
<evidence type="ECO:0000256" key="6">
    <source>
        <dbReference type="SAM" id="Phobius"/>
    </source>
</evidence>
<accession>A0A9D1HXY4</accession>
<evidence type="ECO:0000256" key="3">
    <source>
        <dbReference type="ARBA" id="ARBA00022692"/>
    </source>
</evidence>
<evidence type="ECO:0000256" key="5">
    <source>
        <dbReference type="ARBA" id="ARBA00023136"/>
    </source>
</evidence>
<dbReference type="GO" id="GO:0005886">
    <property type="term" value="C:plasma membrane"/>
    <property type="evidence" value="ECO:0007669"/>
    <property type="project" value="UniProtKB-SubCell"/>
</dbReference>
<feature type="transmembrane region" description="Helical" evidence="6">
    <location>
        <begin position="292"/>
        <end position="313"/>
    </location>
</feature>
<protein>
    <submittedName>
        <fullName evidence="8">MFS transporter</fullName>
    </submittedName>
</protein>
<dbReference type="PANTHER" id="PTHR43124:SF4">
    <property type="entry name" value="SUGAR EFFLUX TRANSPORTER"/>
    <property type="match status" value="1"/>
</dbReference>
<dbReference type="InterPro" id="IPR020846">
    <property type="entry name" value="MFS_dom"/>
</dbReference>
<dbReference type="EMBL" id="DVMQ01000018">
    <property type="protein sequence ID" value="HIU24751.1"/>
    <property type="molecule type" value="Genomic_DNA"/>
</dbReference>
<dbReference type="Pfam" id="PF07690">
    <property type="entry name" value="MFS_1"/>
    <property type="match status" value="1"/>
</dbReference>
<reference evidence="8" key="1">
    <citation type="submission" date="2020-10" db="EMBL/GenBank/DDBJ databases">
        <authorList>
            <person name="Gilroy R."/>
        </authorList>
    </citation>
    <scope>NUCLEOTIDE SEQUENCE</scope>
    <source>
        <strain evidence="8">ChiHjej12B11-29160</strain>
    </source>
</reference>
<gene>
    <name evidence="8" type="ORF">IAD17_07495</name>
</gene>
<dbReference type="AlphaFoldDB" id="A0A9D1HXY4"/>
<dbReference type="InterPro" id="IPR011701">
    <property type="entry name" value="MFS"/>
</dbReference>
<evidence type="ECO:0000256" key="1">
    <source>
        <dbReference type="ARBA" id="ARBA00004651"/>
    </source>
</evidence>
<reference evidence="8" key="2">
    <citation type="journal article" date="2021" name="PeerJ">
        <title>Extensive microbial diversity within the chicken gut microbiome revealed by metagenomics and culture.</title>
        <authorList>
            <person name="Gilroy R."/>
            <person name="Ravi A."/>
            <person name="Getino M."/>
            <person name="Pursley I."/>
            <person name="Horton D.L."/>
            <person name="Alikhan N.F."/>
            <person name="Baker D."/>
            <person name="Gharbi K."/>
            <person name="Hall N."/>
            <person name="Watson M."/>
            <person name="Adriaenssens E.M."/>
            <person name="Foster-Nyarko E."/>
            <person name="Jarju S."/>
            <person name="Secka A."/>
            <person name="Antonio M."/>
            <person name="Oren A."/>
            <person name="Chaudhuri R.R."/>
            <person name="La Ragione R."/>
            <person name="Hildebrand F."/>
            <person name="Pallen M.J."/>
        </authorList>
    </citation>
    <scope>NUCLEOTIDE SEQUENCE</scope>
    <source>
        <strain evidence="8">ChiHjej12B11-29160</strain>
    </source>
</reference>
<feature type="transmembrane region" description="Helical" evidence="6">
    <location>
        <begin position="74"/>
        <end position="91"/>
    </location>
</feature>
<evidence type="ECO:0000259" key="7">
    <source>
        <dbReference type="PROSITE" id="PS50850"/>
    </source>
</evidence>
<feature type="transmembrane region" description="Helical" evidence="6">
    <location>
        <begin position="97"/>
        <end position="116"/>
    </location>
</feature>
<dbReference type="Proteomes" id="UP000824078">
    <property type="component" value="Unassembled WGS sequence"/>
</dbReference>
<feature type="transmembrane region" description="Helical" evidence="6">
    <location>
        <begin position="325"/>
        <end position="351"/>
    </location>
</feature>
<feature type="transmembrane region" description="Helical" evidence="6">
    <location>
        <begin position="238"/>
        <end position="263"/>
    </location>
</feature>
<evidence type="ECO:0000256" key="2">
    <source>
        <dbReference type="ARBA" id="ARBA00022475"/>
    </source>
</evidence>
<keyword evidence="4 6" id="KW-1133">Transmembrane helix</keyword>
<keyword evidence="5 6" id="KW-0472">Membrane</keyword>
<feature type="domain" description="Major facilitator superfamily (MFS) profile" evidence="7">
    <location>
        <begin position="8"/>
        <end position="383"/>
    </location>
</feature>
<keyword evidence="3 6" id="KW-0812">Transmembrane</keyword>
<comment type="subcellular location">
    <subcellularLocation>
        <location evidence="1">Cell membrane</location>
        <topology evidence="1">Multi-pass membrane protein</topology>
    </subcellularLocation>
</comment>
<dbReference type="GO" id="GO:0022857">
    <property type="term" value="F:transmembrane transporter activity"/>
    <property type="evidence" value="ECO:0007669"/>
    <property type="project" value="InterPro"/>
</dbReference>